<dbReference type="EMBL" id="PDYG01000051">
    <property type="protein sequence ID" value="PHU37480.1"/>
    <property type="molecule type" value="Genomic_DNA"/>
</dbReference>
<feature type="transmembrane region" description="Helical" evidence="1">
    <location>
        <begin position="76"/>
        <end position="95"/>
    </location>
</feature>
<dbReference type="Proteomes" id="UP000224563">
    <property type="component" value="Unassembled WGS sequence"/>
</dbReference>
<gene>
    <name evidence="2" type="ORF">CSX02_07750</name>
</gene>
<dbReference type="RefSeq" id="WP_099386250.1">
    <property type="nucleotide sequence ID" value="NZ_JANSWH010000051.1"/>
</dbReference>
<feature type="transmembrane region" description="Helical" evidence="1">
    <location>
        <begin position="169"/>
        <end position="193"/>
    </location>
</feature>
<reference evidence="2 3" key="1">
    <citation type="submission" date="2017-10" db="EMBL/GenBank/DDBJ databases">
        <title>Resolving the taxonomy of Roseburia spp., Eubacterium rectale and Agathobacter spp. through phylogenomic analysis.</title>
        <authorList>
            <person name="Sheridan P.O."/>
            <person name="Walker A.W."/>
            <person name="Duncan S.H."/>
            <person name="Scott K.P."/>
            <person name="Toole P.W.O."/>
            <person name="Luis P."/>
            <person name="Flint H.J."/>
        </authorList>
    </citation>
    <scope>NUCLEOTIDE SEQUENCE [LARGE SCALE GENOMIC DNA]</scope>
    <source>
        <strain evidence="2 3">JK623</strain>
    </source>
</reference>
<dbReference type="AlphaFoldDB" id="A0A2G3E2V2"/>
<organism evidence="2 3">
    <name type="scientific">Agathobacter ruminis</name>
    <dbReference type="NCBI Taxonomy" id="1712665"/>
    <lineage>
        <taxon>Bacteria</taxon>
        <taxon>Bacillati</taxon>
        <taxon>Bacillota</taxon>
        <taxon>Clostridia</taxon>
        <taxon>Lachnospirales</taxon>
        <taxon>Lachnospiraceae</taxon>
        <taxon>Agathobacter</taxon>
    </lineage>
</organism>
<keyword evidence="1" id="KW-1133">Transmembrane helix</keyword>
<comment type="caution">
    <text evidence="2">The sequence shown here is derived from an EMBL/GenBank/DDBJ whole genome shotgun (WGS) entry which is preliminary data.</text>
</comment>
<name>A0A2G3E2V2_9FIRM</name>
<feature type="transmembrane region" description="Helical" evidence="1">
    <location>
        <begin position="116"/>
        <end position="149"/>
    </location>
</feature>
<keyword evidence="1" id="KW-0472">Membrane</keyword>
<evidence type="ECO:0000256" key="1">
    <source>
        <dbReference type="SAM" id="Phobius"/>
    </source>
</evidence>
<feature type="transmembrane region" description="Helical" evidence="1">
    <location>
        <begin position="20"/>
        <end position="42"/>
    </location>
</feature>
<feature type="transmembrane region" description="Helical" evidence="1">
    <location>
        <begin position="243"/>
        <end position="262"/>
    </location>
</feature>
<evidence type="ECO:0000313" key="3">
    <source>
        <dbReference type="Proteomes" id="UP000224563"/>
    </source>
</evidence>
<reference evidence="2 3" key="2">
    <citation type="submission" date="2017-10" db="EMBL/GenBank/DDBJ databases">
        <authorList>
            <person name="Banno H."/>
            <person name="Chua N.-H."/>
        </authorList>
    </citation>
    <scope>NUCLEOTIDE SEQUENCE [LARGE SCALE GENOMIC DNA]</scope>
    <source>
        <strain evidence="2 3">JK623</strain>
    </source>
</reference>
<proteinExistence type="predicted"/>
<evidence type="ECO:0000313" key="2">
    <source>
        <dbReference type="EMBL" id="PHU37480.1"/>
    </source>
</evidence>
<keyword evidence="3" id="KW-1185">Reference proteome</keyword>
<feature type="transmembrane region" description="Helical" evidence="1">
    <location>
        <begin position="200"/>
        <end position="223"/>
    </location>
</feature>
<accession>A0A2G3E2V2</accession>
<protein>
    <submittedName>
        <fullName evidence="2">Uncharacterized protein</fullName>
    </submittedName>
</protein>
<keyword evidence="1" id="KW-0812">Transmembrane</keyword>
<sequence length="271" mass="30233">MKGIIKHDWYSGLLGNWKQLFIISIVFYMCGLIADTFANSFGVAPFSFMENWIYVMQGCAPCSQTMQTGAQFDLPIIWMILQIFLAYIIGGYPLYDLQTYGINLMVRTKSRSKWWIGKVLWVMELVGVVYLLGALMIAVVTMLSGGSVLLVRPEAAGVLKGDYSVFNGMGLALIGFILPMLSSIAISMIQLLLIFLCNHFAAYAVVFLFIILSVFYSGPIWIYENGMSIRSNAFVYDGSFVNRIIGLVVVIVVTSVAGCFVMKRRDIYGEV</sequence>